<feature type="binding site" evidence="7">
    <location>
        <position position="19"/>
    </location>
    <ligand>
        <name>tRNA</name>
        <dbReference type="ChEBI" id="CHEBI:17843"/>
    </ligand>
</feature>
<evidence type="ECO:0000256" key="7">
    <source>
        <dbReference type="HAMAP-Rule" id="MF_00083"/>
    </source>
</evidence>
<dbReference type="InterPro" id="IPR001328">
    <property type="entry name" value="Pept_tRNA_hydro"/>
</dbReference>
<dbReference type="PROSITE" id="PS01196">
    <property type="entry name" value="PEPT_TRNA_HYDROL_2"/>
    <property type="match status" value="1"/>
</dbReference>
<feature type="active site" description="Proton acceptor" evidence="7">
    <location>
        <position position="24"/>
    </location>
</feature>
<feature type="binding site" evidence="7">
    <location>
        <position position="68"/>
    </location>
    <ligand>
        <name>tRNA</name>
        <dbReference type="ChEBI" id="CHEBI:17843"/>
    </ligand>
</feature>
<feature type="site" description="Stabilizes the basic form of H active site to accept a proton" evidence="7">
    <location>
        <position position="95"/>
    </location>
</feature>
<dbReference type="GO" id="GO:0005737">
    <property type="term" value="C:cytoplasm"/>
    <property type="evidence" value="ECO:0007669"/>
    <property type="project" value="UniProtKB-SubCell"/>
</dbReference>
<feature type="binding site" evidence="7">
    <location>
        <position position="70"/>
    </location>
    <ligand>
        <name>tRNA</name>
        <dbReference type="ChEBI" id="CHEBI:17843"/>
    </ligand>
</feature>
<dbReference type="GO" id="GO:0006515">
    <property type="term" value="P:protein quality control for misfolded or incompletely synthesized proteins"/>
    <property type="evidence" value="ECO:0007669"/>
    <property type="project" value="UniProtKB-UniRule"/>
</dbReference>
<dbReference type="HAMAP" id="MF_00083">
    <property type="entry name" value="Pept_tRNA_hydro_bact"/>
    <property type="match status" value="1"/>
</dbReference>
<dbReference type="PANTHER" id="PTHR17224">
    <property type="entry name" value="PEPTIDYL-TRNA HYDROLASE"/>
    <property type="match status" value="1"/>
</dbReference>
<dbReference type="InterPro" id="IPR018171">
    <property type="entry name" value="Pept_tRNA_hydro_CS"/>
</dbReference>
<accession>A0A840BKN7</accession>
<dbReference type="SUPFAM" id="SSF53178">
    <property type="entry name" value="Peptidyl-tRNA hydrolase-like"/>
    <property type="match status" value="1"/>
</dbReference>
<evidence type="ECO:0000256" key="2">
    <source>
        <dbReference type="ARBA" id="ARBA00022555"/>
    </source>
</evidence>
<dbReference type="Pfam" id="PF01195">
    <property type="entry name" value="Pept_tRNA_hydro"/>
    <property type="match status" value="1"/>
</dbReference>
<keyword evidence="7" id="KW-0963">Cytoplasm</keyword>
<keyword evidence="4 7" id="KW-0694">RNA-binding</keyword>
<name>A0A840BKN7_9RHOO</name>
<sequence length="196" mass="21534">MTQVAPKLVVGLGNPGPEYVETRHNAGFWFCELLARELGVTLSHESRFHGLAGNARSAGVWILLPQTFMNRSGQSVGALARFYRIQPNEILVVHDELDILPGQLKLKCGGGNGGHNGLKDIQAHLGTPDFWRLRIGIGHPGDRNQVANFVLHRPPRDEQTLIDESIGRALDAWPKMLAGEWERATAAVNTKPKPKA</sequence>
<evidence type="ECO:0000256" key="3">
    <source>
        <dbReference type="ARBA" id="ARBA00022801"/>
    </source>
</evidence>
<feature type="binding site" evidence="7">
    <location>
        <position position="116"/>
    </location>
    <ligand>
        <name>tRNA</name>
        <dbReference type="ChEBI" id="CHEBI:17843"/>
    </ligand>
</feature>
<dbReference type="EC" id="3.1.1.29" evidence="1 7"/>
<proteinExistence type="inferred from homology"/>
<dbReference type="PANTHER" id="PTHR17224:SF1">
    <property type="entry name" value="PEPTIDYL-TRNA HYDROLASE"/>
    <property type="match status" value="1"/>
</dbReference>
<dbReference type="RefSeq" id="WP_183634755.1">
    <property type="nucleotide sequence ID" value="NZ_BAABLE010000011.1"/>
</dbReference>
<dbReference type="NCBIfam" id="TIGR00447">
    <property type="entry name" value="pth"/>
    <property type="match status" value="1"/>
</dbReference>
<evidence type="ECO:0000256" key="6">
    <source>
        <dbReference type="ARBA" id="ARBA00050038"/>
    </source>
</evidence>
<comment type="catalytic activity">
    <reaction evidence="7">
        <text>an N-acyl-L-alpha-aminoacyl-tRNA + H2O = an N-acyl-L-amino acid + a tRNA + H(+)</text>
        <dbReference type="Rhea" id="RHEA:54448"/>
        <dbReference type="Rhea" id="RHEA-COMP:10123"/>
        <dbReference type="Rhea" id="RHEA-COMP:13883"/>
        <dbReference type="ChEBI" id="CHEBI:15377"/>
        <dbReference type="ChEBI" id="CHEBI:15378"/>
        <dbReference type="ChEBI" id="CHEBI:59874"/>
        <dbReference type="ChEBI" id="CHEBI:78442"/>
        <dbReference type="ChEBI" id="CHEBI:138191"/>
        <dbReference type="EC" id="3.1.1.29"/>
    </reaction>
</comment>
<organism evidence="8 9">
    <name type="scientific">Niveibacterium umoris</name>
    <dbReference type="NCBI Taxonomy" id="1193620"/>
    <lineage>
        <taxon>Bacteria</taxon>
        <taxon>Pseudomonadati</taxon>
        <taxon>Pseudomonadota</taxon>
        <taxon>Betaproteobacteria</taxon>
        <taxon>Rhodocyclales</taxon>
        <taxon>Rhodocyclaceae</taxon>
        <taxon>Niveibacterium</taxon>
    </lineage>
</organism>
<evidence type="ECO:0000256" key="4">
    <source>
        <dbReference type="ARBA" id="ARBA00022884"/>
    </source>
</evidence>
<dbReference type="AlphaFoldDB" id="A0A840BKN7"/>
<comment type="subunit">
    <text evidence="7">Monomer.</text>
</comment>
<keyword evidence="3 7" id="KW-0378">Hydrolase</keyword>
<evidence type="ECO:0000256" key="1">
    <source>
        <dbReference type="ARBA" id="ARBA00013260"/>
    </source>
</evidence>
<dbReference type="FunFam" id="3.40.50.1470:FF:000001">
    <property type="entry name" value="Peptidyl-tRNA hydrolase"/>
    <property type="match status" value="1"/>
</dbReference>
<dbReference type="Proteomes" id="UP000561045">
    <property type="component" value="Unassembled WGS sequence"/>
</dbReference>
<dbReference type="EMBL" id="JACIET010000001">
    <property type="protein sequence ID" value="MBB4012994.1"/>
    <property type="molecule type" value="Genomic_DNA"/>
</dbReference>
<evidence type="ECO:0000313" key="9">
    <source>
        <dbReference type="Proteomes" id="UP000561045"/>
    </source>
</evidence>
<comment type="caution">
    <text evidence="8">The sequence shown here is derived from an EMBL/GenBank/DDBJ whole genome shotgun (WGS) entry which is preliminary data.</text>
</comment>
<dbReference type="InterPro" id="IPR036416">
    <property type="entry name" value="Pept_tRNA_hydro_sf"/>
</dbReference>
<comment type="similarity">
    <text evidence="5 7">Belongs to the PTH family.</text>
</comment>
<dbReference type="GO" id="GO:0004045">
    <property type="term" value="F:peptidyl-tRNA hydrolase activity"/>
    <property type="evidence" value="ECO:0007669"/>
    <property type="project" value="UniProtKB-UniRule"/>
</dbReference>
<keyword evidence="9" id="KW-1185">Reference proteome</keyword>
<dbReference type="GO" id="GO:0072344">
    <property type="term" value="P:rescue of stalled ribosome"/>
    <property type="evidence" value="ECO:0007669"/>
    <property type="project" value="UniProtKB-UniRule"/>
</dbReference>
<dbReference type="GO" id="GO:0000049">
    <property type="term" value="F:tRNA binding"/>
    <property type="evidence" value="ECO:0007669"/>
    <property type="project" value="UniProtKB-UniRule"/>
</dbReference>
<keyword evidence="2 7" id="KW-0820">tRNA-binding</keyword>
<evidence type="ECO:0000313" key="8">
    <source>
        <dbReference type="EMBL" id="MBB4012994.1"/>
    </source>
</evidence>
<gene>
    <name evidence="7" type="primary">pth</name>
    <name evidence="8" type="ORF">GGR36_002302</name>
</gene>
<comment type="function">
    <text evidence="7">Hydrolyzes ribosome-free peptidyl-tRNAs (with 1 or more amino acids incorporated), which drop off the ribosome during protein synthesis, or as a result of ribosome stalling.</text>
</comment>
<feature type="site" description="Discriminates between blocked and unblocked aminoacyl-tRNA" evidence="7">
    <location>
        <position position="14"/>
    </location>
</feature>
<dbReference type="CDD" id="cd00462">
    <property type="entry name" value="PTH"/>
    <property type="match status" value="1"/>
</dbReference>
<comment type="function">
    <text evidence="7">Catalyzes the release of premature peptidyl moieties from peptidyl-tRNA molecules trapped in stalled 50S ribosomal subunits, and thus maintains levels of free tRNAs and 50S ribosomes.</text>
</comment>
<dbReference type="Gene3D" id="3.40.50.1470">
    <property type="entry name" value="Peptidyl-tRNA hydrolase"/>
    <property type="match status" value="1"/>
</dbReference>
<reference evidence="8 9" key="1">
    <citation type="submission" date="2020-08" db="EMBL/GenBank/DDBJ databases">
        <title>Genomic Encyclopedia of Type Strains, Phase IV (KMG-IV): sequencing the most valuable type-strain genomes for metagenomic binning, comparative biology and taxonomic classification.</title>
        <authorList>
            <person name="Goeker M."/>
        </authorList>
    </citation>
    <scope>NUCLEOTIDE SEQUENCE [LARGE SCALE GENOMIC DNA]</scope>
    <source>
        <strain evidence="8 9">DSM 106739</strain>
    </source>
</reference>
<protein>
    <recommendedName>
        <fullName evidence="6 7">Peptidyl-tRNA hydrolase</fullName>
        <shortName evidence="7">Pth</shortName>
        <ecNumber evidence="1 7">3.1.1.29</ecNumber>
    </recommendedName>
</protein>
<comment type="subcellular location">
    <subcellularLocation>
        <location evidence="7">Cytoplasm</location>
    </subcellularLocation>
</comment>
<evidence type="ECO:0000256" key="5">
    <source>
        <dbReference type="ARBA" id="ARBA00038063"/>
    </source>
</evidence>